<dbReference type="EMBL" id="JANAWD010000591">
    <property type="protein sequence ID" value="KAJ3477469.1"/>
    <property type="molecule type" value="Genomic_DNA"/>
</dbReference>
<evidence type="ECO:0000256" key="3">
    <source>
        <dbReference type="SAM" id="SignalP"/>
    </source>
</evidence>
<gene>
    <name evidence="5" type="ORF">NLI96_g10443</name>
</gene>
<sequence length="227" mass="22325">MFAPVLVALAALASTANAVLFITAPVASTSWAAGTQQTISWQDDGTAPDLKTFGPAKVTIGVGNAVTQTQLQTVVPSVDVSTTSSILFTPDPSIGTNGNFYFVRFESISAKDPAQPQYPLLAFSAKFTMTGMTGTFNSTVQAQIDGSSTAPLGGPTSAASSPAVSTPAATPSSASKSASGSASRTGASSSHSAAATGASQNNGAMGVATSGVAVILGSIAALGAMVL</sequence>
<reference evidence="5" key="1">
    <citation type="submission" date="2022-07" db="EMBL/GenBank/DDBJ databases">
        <title>Genome Sequence of Physisporinus lineatus.</title>
        <authorList>
            <person name="Buettner E."/>
        </authorList>
    </citation>
    <scope>NUCLEOTIDE SEQUENCE</scope>
    <source>
        <strain evidence="5">VT162</strain>
    </source>
</reference>
<dbReference type="Pfam" id="PF10342">
    <property type="entry name" value="Kre9_KNH"/>
    <property type="match status" value="1"/>
</dbReference>
<dbReference type="Proteomes" id="UP001212997">
    <property type="component" value="Unassembled WGS sequence"/>
</dbReference>
<name>A0AAD5UYW9_9APHY</name>
<dbReference type="GO" id="GO:0042546">
    <property type="term" value="P:cell wall biogenesis"/>
    <property type="evidence" value="ECO:0007669"/>
    <property type="project" value="InterPro"/>
</dbReference>
<evidence type="ECO:0000313" key="5">
    <source>
        <dbReference type="EMBL" id="KAJ3477469.1"/>
    </source>
</evidence>
<feature type="region of interest" description="Disordered" evidence="2">
    <location>
        <begin position="147"/>
        <end position="201"/>
    </location>
</feature>
<dbReference type="PANTHER" id="PTHR28154">
    <property type="entry name" value="CELL WALL SYNTHESIS PROTEIN KNH1-RELATED"/>
    <property type="match status" value="1"/>
</dbReference>
<feature type="compositionally biased region" description="Low complexity" evidence="2">
    <location>
        <begin position="150"/>
        <end position="199"/>
    </location>
</feature>
<evidence type="ECO:0000313" key="6">
    <source>
        <dbReference type="Proteomes" id="UP001212997"/>
    </source>
</evidence>
<proteinExistence type="predicted"/>
<comment type="caution">
    <text evidence="5">The sequence shown here is derived from an EMBL/GenBank/DDBJ whole genome shotgun (WGS) entry which is preliminary data.</text>
</comment>
<organism evidence="5 6">
    <name type="scientific">Meripilus lineatus</name>
    <dbReference type="NCBI Taxonomy" id="2056292"/>
    <lineage>
        <taxon>Eukaryota</taxon>
        <taxon>Fungi</taxon>
        <taxon>Dikarya</taxon>
        <taxon>Basidiomycota</taxon>
        <taxon>Agaricomycotina</taxon>
        <taxon>Agaricomycetes</taxon>
        <taxon>Polyporales</taxon>
        <taxon>Meripilaceae</taxon>
        <taxon>Meripilus</taxon>
    </lineage>
</organism>
<keyword evidence="1 3" id="KW-0732">Signal</keyword>
<keyword evidence="6" id="KW-1185">Reference proteome</keyword>
<evidence type="ECO:0000256" key="1">
    <source>
        <dbReference type="ARBA" id="ARBA00022729"/>
    </source>
</evidence>
<feature type="signal peptide" evidence="3">
    <location>
        <begin position="1"/>
        <end position="18"/>
    </location>
</feature>
<feature type="domain" description="Yeast cell wall synthesis Kre9/Knh1-like N-terminal" evidence="4">
    <location>
        <begin position="25"/>
        <end position="118"/>
    </location>
</feature>
<accession>A0AAD5UYW9</accession>
<dbReference type="InterPro" id="IPR018466">
    <property type="entry name" value="Kre9/Knh1-like_N"/>
</dbReference>
<dbReference type="PANTHER" id="PTHR28154:SF1">
    <property type="entry name" value="CELL WALL SYNTHESIS PROTEIN KNH1-RELATED"/>
    <property type="match status" value="1"/>
</dbReference>
<protein>
    <recommendedName>
        <fullName evidence="4">Yeast cell wall synthesis Kre9/Knh1-like N-terminal domain-containing protein</fullName>
    </recommendedName>
</protein>
<evidence type="ECO:0000259" key="4">
    <source>
        <dbReference type="Pfam" id="PF10342"/>
    </source>
</evidence>
<evidence type="ECO:0000256" key="2">
    <source>
        <dbReference type="SAM" id="MobiDB-lite"/>
    </source>
</evidence>
<dbReference type="GO" id="GO:0006078">
    <property type="term" value="P:(1-&gt;6)-beta-D-glucan biosynthetic process"/>
    <property type="evidence" value="ECO:0007669"/>
    <property type="project" value="InterPro"/>
</dbReference>
<dbReference type="InterPro" id="IPR045328">
    <property type="entry name" value="Kre9/Knh1"/>
</dbReference>
<feature type="chain" id="PRO_5042103075" description="Yeast cell wall synthesis Kre9/Knh1-like N-terminal domain-containing protein" evidence="3">
    <location>
        <begin position="19"/>
        <end position="227"/>
    </location>
</feature>
<dbReference type="AlphaFoldDB" id="A0AAD5UYW9"/>